<accession>A0ABP4R4D5</accession>
<protein>
    <submittedName>
        <fullName evidence="1">Kinase</fullName>
    </submittedName>
</protein>
<gene>
    <name evidence="1" type="ORF">GCM10009744_26080</name>
</gene>
<sequence length="148" mass="16974">MAEGIRKASSQRVAWIEQDHIRRTVFGELEEPDGANITAIEQLADLALSRGFHAVVEGILPTVRYGEMLARLARRHPGPQYWYYLDIPFEETVRRHATRLKAAAFDPEAMREWYRHRDLLTSPTETVIDELSTLDETVDRIVGESGVR</sequence>
<dbReference type="Gene3D" id="3.40.50.300">
    <property type="entry name" value="P-loop containing nucleotide triphosphate hydrolases"/>
    <property type="match status" value="1"/>
</dbReference>
<dbReference type="InterPro" id="IPR027417">
    <property type="entry name" value="P-loop_NTPase"/>
</dbReference>
<proteinExistence type="predicted"/>
<dbReference type="EMBL" id="BAAANE010000004">
    <property type="protein sequence ID" value="GAA1635897.1"/>
    <property type="molecule type" value="Genomic_DNA"/>
</dbReference>
<reference evidence="2" key="1">
    <citation type="journal article" date="2019" name="Int. J. Syst. Evol. Microbiol.">
        <title>The Global Catalogue of Microorganisms (GCM) 10K type strain sequencing project: providing services to taxonomists for standard genome sequencing and annotation.</title>
        <authorList>
            <consortium name="The Broad Institute Genomics Platform"/>
            <consortium name="The Broad Institute Genome Sequencing Center for Infectious Disease"/>
            <person name="Wu L."/>
            <person name="Ma J."/>
        </authorList>
    </citation>
    <scope>NUCLEOTIDE SEQUENCE [LARGE SCALE GENOMIC DNA]</scope>
    <source>
        <strain evidence="2">JCM 14306</strain>
    </source>
</reference>
<keyword evidence="2" id="KW-1185">Reference proteome</keyword>
<comment type="caution">
    <text evidence="1">The sequence shown here is derived from an EMBL/GenBank/DDBJ whole genome shotgun (WGS) entry which is preliminary data.</text>
</comment>
<name>A0ABP4R4D5_9ACTN</name>
<keyword evidence="1" id="KW-0418">Kinase</keyword>
<keyword evidence="1" id="KW-0808">Transferase</keyword>
<dbReference type="GO" id="GO:0016301">
    <property type="term" value="F:kinase activity"/>
    <property type="evidence" value="ECO:0007669"/>
    <property type="project" value="UniProtKB-KW"/>
</dbReference>
<organism evidence="1 2">
    <name type="scientific">Kribbella alba</name>
    <dbReference type="NCBI Taxonomy" id="190197"/>
    <lineage>
        <taxon>Bacteria</taxon>
        <taxon>Bacillati</taxon>
        <taxon>Actinomycetota</taxon>
        <taxon>Actinomycetes</taxon>
        <taxon>Propionibacteriales</taxon>
        <taxon>Kribbellaceae</taxon>
        <taxon>Kribbella</taxon>
    </lineage>
</organism>
<evidence type="ECO:0000313" key="2">
    <source>
        <dbReference type="Proteomes" id="UP001501319"/>
    </source>
</evidence>
<evidence type="ECO:0000313" key="1">
    <source>
        <dbReference type="EMBL" id="GAA1635897.1"/>
    </source>
</evidence>
<dbReference type="Proteomes" id="UP001501319">
    <property type="component" value="Unassembled WGS sequence"/>
</dbReference>
<dbReference type="SUPFAM" id="SSF52540">
    <property type="entry name" value="P-loop containing nucleoside triphosphate hydrolases"/>
    <property type="match status" value="1"/>
</dbReference>